<dbReference type="PANTHER" id="PTHR33112:SF10">
    <property type="entry name" value="TOL"/>
    <property type="match status" value="1"/>
</dbReference>
<gene>
    <name evidence="3" type="ORF">LEMA_P035530.1</name>
</gene>
<organism evidence="4">
    <name type="scientific">Leptosphaeria maculans (strain JN3 / isolate v23.1.3 / race Av1-4-5-6-7-8)</name>
    <name type="common">Blackleg fungus</name>
    <name type="synonym">Phoma lingam</name>
    <dbReference type="NCBI Taxonomy" id="985895"/>
    <lineage>
        <taxon>Eukaryota</taxon>
        <taxon>Fungi</taxon>
        <taxon>Dikarya</taxon>
        <taxon>Ascomycota</taxon>
        <taxon>Pezizomycotina</taxon>
        <taxon>Dothideomycetes</taxon>
        <taxon>Pleosporomycetidae</taxon>
        <taxon>Pleosporales</taxon>
        <taxon>Pleosporineae</taxon>
        <taxon>Leptosphaeriaceae</taxon>
        <taxon>Plenodomus</taxon>
        <taxon>Plenodomus lingam/Leptosphaeria maculans species complex</taxon>
    </lineage>
</organism>
<dbReference type="STRING" id="985895.E4ZRN2"/>
<dbReference type="HOGENOM" id="CLU_002639_5_3_1"/>
<feature type="domain" description="Heterokaryon incompatibility" evidence="2">
    <location>
        <begin position="231"/>
        <end position="385"/>
    </location>
</feature>
<keyword evidence="1" id="KW-0812">Transmembrane</keyword>
<dbReference type="eggNOG" id="ENOG502SKXB">
    <property type="taxonomic scope" value="Eukaryota"/>
</dbReference>
<sequence length="886" mass="102123">MSQRSPCSFCREKILRARDSWDYHHSSYFSLRTSARRQCVFCRILFEDVQHHQINLEKFASADTSIEQAVRRWLQQDTKNTKKLALLHPFPISLYRWSTRSLGRTREGKATIAITFRVVPGSLDTSGENQSQEGAETFGLPERTFYCFPETDLNPLLIPIDLGMSTYPRVNGGHQIKRWIRDCGIYHKNCPKRAGAGSKWVPTRLLHVGGRREGESIRVVDTKVANVKGPYVTLSHCWGPSPEKRRDILTAQSWKEFTEVGVPWNFLSKNFQQAIEVARFLEVDYIWIDSLCIIQGDTAEWKREGALMHKVYRNSYCNIAAADAANSQEGLFRQREPQDVIPARFEADGASPMFGKNKWQIIRGDLWEHDLLSRPLYTRGWVFQERMLAPRVLHFCQHQIFWDCTEMSACESLPGGLPLPLDRSSSIDRHWRGRLQEGISNQALILSATNDDSPEDFWKAAIEAYTSLDLTNQDDKRMAVWGIAKLVRDSLDEEYAVGMWGLFLEEQLAWKVADYATSERPEVLKMNPSWSWVSVKGRIIVQDRSGRRNRVYRVRNHNGQALSFKISQEMIRPKAPRQTSGDRQKDIANMSKDLELVDDRRRKSSVTSRHNSEVGLSTSISQRNSLVSTARKDSNKDRLLEHENAKFRPMIRKTWSWKPVNYTIGTPQAPESPSFFPFSALFTIILALAYGFMSWFWCLSSHAMSTLRLLISRERCRTLTAETDSIENAPNSRDVEPELSDKKIAVQGYIHRGDLQWSNEIGEYLLFPRNAAKQQLRETIIEAYPDTTEDARAGAVTFVILALSQKFEHNSINLIHNPELELKTWYEGHGIMIRSSGVDQQYFRTGAVQIHKLSAEMWHHIQQICWEQVEPPTDLEEWEGEKFWIA</sequence>
<keyword evidence="1" id="KW-1133">Transmembrane helix</keyword>
<dbReference type="AlphaFoldDB" id="E4ZRN2"/>
<evidence type="ECO:0000259" key="2">
    <source>
        <dbReference type="Pfam" id="PF06985"/>
    </source>
</evidence>
<dbReference type="InParanoid" id="E4ZRN2"/>
<dbReference type="PANTHER" id="PTHR33112">
    <property type="entry name" value="DOMAIN PROTEIN, PUTATIVE-RELATED"/>
    <property type="match status" value="1"/>
</dbReference>
<accession>E4ZRN2</accession>
<dbReference type="EMBL" id="FP929116">
    <property type="protein sequence ID" value="CBX93879.1"/>
    <property type="molecule type" value="Genomic_DNA"/>
</dbReference>
<dbReference type="InterPro" id="IPR010730">
    <property type="entry name" value="HET"/>
</dbReference>
<name>E4ZRN2_LEPMJ</name>
<dbReference type="GeneID" id="13284431"/>
<dbReference type="Proteomes" id="UP000002668">
    <property type="component" value="Genome"/>
</dbReference>
<feature type="transmembrane region" description="Helical" evidence="1">
    <location>
        <begin position="675"/>
        <end position="699"/>
    </location>
</feature>
<keyword evidence="4" id="KW-1185">Reference proteome</keyword>
<evidence type="ECO:0000313" key="4">
    <source>
        <dbReference type="Proteomes" id="UP000002668"/>
    </source>
</evidence>
<dbReference type="RefSeq" id="XP_003837319.1">
    <property type="nucleotide sequence ID" value="XM_003837271.1"/>
</dbReference>
<proteinExistence type="predicted"/>
<keyword evidence="1" id="KW-0472">Membrane</keyword>
<evidence type="ECO:0000313" key="3">
    <source>
        <dbReference type="EMBL" id="CBX93879.1"/>
    </source>
</evidence>
<reference evidence="4" key="1">
    <citation type="journal article" date="2011" name="Nat. Commun.">
        <title>Effector diversification within compartments of the Leptosphaeria maculans genome affected by Repeat-Induced Point mutations.</title>
        <authorList>
            <person name="Rouxel T."/>
            <person name="Grandaubert J."/>
            <person name="Hane J.K."/>
            <person name="Hoede C."/>
            <person name="van de Wouw A.P."/>
            <person name="Couloux A."/>
            <person name="Dominguez V."/>
            <person name="Anthouard V."/>
            <person name="Bally P."/>
            <person name="Bourras S."/>
            <person name="Cozijnsen A.J."/>
            <person name="Ciuffetti L.M."/>
            <person name="Degrave A."/>
            <person name="Dilmaghani A."/>
            <person name="Duret L."/>
            <person name="Fudal I."/>
            <person name="Goodwin S.B."/>
            <person name="Gout L."/>
            <person name="Glaser N."/>
            <person name="Linglin J."/>
            <person name="Kema G.H.J."/>
            <person name="Lapalu N."/>
            <person name="Lawrence C.B."/>
            <person name="May K."/>
            <person name="Meyer M."/>
            <person name="Ollivier B."/>
            <person name="Poulain J."/>
            <person name="Schoch C.L."/>
            <person name="Simon A."/>
            <person name="Spatafora J.W."/>
            <person name="Stachowiak A."/>
            <person name="Turgeon B.G."/>
            <person name="Tyler B.M."/>
            <person name="Vincent D."/>
            <person name="Weissenbach J."/>
            <person name="Amselem J."/>
            <person name="Quesneville H."/>
            <person name="Oliver R.P."/>
            <person name="Wincker P."/>
            <person name="Balesdent M.-H."/>
            <person name="Howlett B.J."/>
        </authorList>
    </citation>
    <scope>NUCLEOTIDE SEQUENCE [LARGE SCALE GENOMIC DNA]</scope>
    <source>
        <strain evidence="4">JN3 / isolate v23.1.3 / race Av1-4-5-6-7-8</strain>
    </source>
</reference>
<dbReference type="Pfam" id="PF06985">
    <property type="entry name" value="HET"/>
    <property type="match status" value="1"/>
</dbReference>
<dbReference type="VEuPathDB" id="FungiDB:LEMA_P035530.1"/>
<dbReference type="OrthoDB" id="5362512at2759"/>
<evidence type="ECO:0000256" key="1">
    <source>
        <dbReference type="SAM" id="Phobius"/>
    </source>
</evidence>
<protein>
    <recommendedName>
        <fullName evidence="2">Heterokaryon incompatibility domain-containing protein</fullName>
    </recommendedName>
</protein>